<dbReference type="InterPro" id="IPR013234">
    <property type="entry name" value="PIGA_GPI_anchor_biosynthesis"/>
</dbReference>
<dbReference type="InterPro" id="IPR001296">
    <property type="entry name" value="Glyco_trans_1"/>
</dbReference>
<evidence type="ECO:0000259" key="9">
    <source>
        <dbReference type="Pfam" id="PF00534"/>
    </source>
</evidence>
<evidence type="ECO:0000313" key="12">
    <source>
        <dbReference type="Proteomes" id="UP001412239"/>
    </source>
</evidence>
<dbReference type="GO" id="GO:0006506">
    <property type="term" value="P:GPI anchor biosynthetic process"/>
    <property type="evidence" value="ECO:0007669"/>
    <property type="project" value="UniProtKB-UniPathway"/>
</dbReference>
<feature type="domain" description="PIGA GPI anchor biosynthesis" evidence="10">
    <location>
        <begin position="36"/>
        <end position="125"/>
    </location>
</feature>
<evidence type="ECO:0000259" key="10">
    <source>
        <dbReference type="Pfam" id="PF08288"/>
    </source>
</evidence>
<dbReference type="GO" id="GO:0017176">
    <property type="term" value="F:phosphatidylinositol N-acetylglucosaminyltransferase activity"/>
    <property type="evidence" value="ECO:0007669"/>
    <property type="project" value="UniProtKB-EC"/>
</dbReference>
<gene>
    <name evidence="11" type="ORF">GSTUAT00008329001</name>
</gene>
<dbReference type="UniPathway" id="UPA00196"/>
<dbReference type="Pfam" id="PF08288">
    <property type="entry name" value="PIGA"/>
    <property type="match status" value="1"/>
</dbReference>
<dbReference type="Gene3D" id="3.40.50.2000">
    <property type="entry name" value="Glycogen Phosphorylase B"/>
    <property type="match status" value="2"/>
</dbReference>
<organism evidence="11 12">
    <name type="scientific">Tuber aestivum</name>
    <name type="common">summer truffle</name>
    <dbReference type="NCBI Taxonomy" id="59557"/>
    <lineage>
        <taxon>Eukaryota</taxon>
        <taxon>Fungi</taxon>
        <taxon>Dikarya</taxon>
        <taxon>Ascomycota</taxon>
        <taxon>Pezizomycotina</taxon>
        <taxon>Pezizomycetes</taxon>
        <taxon>Pezizales</taxon>
        <taxon>Tuberaceae</taxon>
        <taxon>Tuber</taxon>
    </lineage>
</organism>
<dbReference type="InterPro" id="IPR039507">
    <property type="entry name" value="PIG-A/GPI3"/>
</dbReference>
<comment type="pathway">
    <text evidence="2">Glycolipid biosynthesis; glycosylphosphatidylinositol-anchor biosynthesis.</text>
</comment>
<dbReference type="PANTHER" id="PTHR45871:SF1">
    <property type="entry name" value="PHOSPHATIDYLINOSITOL N-ACETYLGLUCOSAMINYLTRANSFERASE SUBUNIT A"/>
    <property type="match status" value="1"/>
</dbReference>
<evidence type="ECO:0000256" key="5">
    <source>
        <dbReference type="ARBA" id="ARBA00022676"/>
    </source>
</evidence>
<accession>A0A292PLD1</accession>
<protein>
    <recommendedName>
        <fullName evidence="8">Phosphatidylinositol N-acetylglucosaminyltransferase GPI3 subunit</fullName>
        <ecNumber evidence="3">2.4.1.198</ecNumber>
    </recommendedName>
    <alternativeName>
        <fullName evidence="7">GlcNAc-PI synthesis protein</fullName>
    </alternativeName>
</protein>
<dbReference type="Proteomes" id="UP001412239">
    <property type="component" value="Unassembled WGS sequence"/>
</dbReference>
<evidence type="ECO:0000313" key="11">
    <source>
        <dbReference type="EMBL" id="CUS07571.1"/>
    </source>
</evidence>
<dbReference type="AlphaFoldDB" id="A0A292PLD1"/>
<reference evidence="11" key="1">
    <citation type="submission" date="2015-10" db="EMBL/GenBank/DDBJ databases">
        <authorList>
            <person name="Regsiter A."/>
            <person name="william w."/>
        </authorList>
    </citation>
    <scope>NUCLEOTIDE SEQUENCE</scope>
    <source>
        <strain evidence="11">Montdore</strain>
    </source>
</reference>
<feature type="domain" description="Glycosyl transferase family 1" evidence="9">
    <location>
        <begin position="185"/>
        <end position="330"/>
    </location>
</feature>
<keyword evidence="5" id="KW-0328">Glycosyltransferase</keyword>
<dbReference type="Pfam" id="PF00534">
    <property type="entry name" value="Glycos_transf_1"/>
    <property type="match status" value="1"/>
</dbReference>
<dbReference type="PANTHER" id="PTHR45871">
    <property type="entry name" value="N-ACETYLGLUCOSAMINYL-PHOSPHATIDYLINOSITOL BIOSYNTHETIC PROTEIN"/>
    <property type="match status" value="1"/>
</dbReference>
<evidence type="ECO:0000256" key="3">
    <source>
        <dbReference type="ARBA" id="ARBA00012420"/>
    </source>
</evidence>
<name>A0A292PLD1_9PEZI</name>
<dbReference type="SUPFAM" id="SSF53756">
    <property type="entry name" value="UDP-Glycosyltransferase/glycogen phosphorylase"/>
    <property type="match status" value="1"/>
</dbReference>
<proteinExistence type="predicted"/>
<evidence type="ECO:0000256" key="2">
    <source>
        <dbReference type="ARBA" id="ARBA00004687"/>
    </source>
</evidence>
<dbReference type="EC" id="2.4.1.198" evidence="3"/>
<evidence type="ECO:0000256" key="6">
    <source>
        <dbReference type="ARBA" id="ARBA00022679"/>
    </source>
</evidence>
<comment type="function">
    <text evidence="1">Catalytic subunit in the complex catalyzing the transfer of N-acetylglucosamine from UDP-N-acetylglucosamine to phosphatidylinositol, the first step of GPI biosynthesis.</text>
</comment>
<keyword evidence="6" id="KW-0808">Transferase</keyword>
<feature type="non-terminal residue" evidence="11">
    <location>
        <position position="1"/>
    </location>
</feature>
<dbReference type="FunFam" id="3.40.50.2000:FF:000053">
    <property type="entry name" value="Phosphatidylinositol N-acetylglucosaminyltransferase GPI3 subunit"/>
    <property type="match status" value="1"/>
</dbReference>
<evidence type="ECO:0000256" key="4">
    <source>
        <dbReference type="ARBA" id="ARBA00022502"/>
    </source>
</evidence>
<evidence type="ECO:0000256" key="1">
    <source>
        <dbReference type="ARBA" id="ARBA00003265"/>
    </source>
</evidence>
<keyword evidence="4" id="KW-0337">GPI-anchor biosynthesis</keyword>
<dbReference type="FunFam" id="3.40.50.2000:FF:000026">
    <property type="entry name" value="Phosphatidylinositol N-acetylglucosaminyltransferase subunit A"/>
    <property type="match status" value="1"/>
</dbReference>
<keyword evidence="12" id="KW-1185">Reference proteome</keyword>
<dbReference type="GO" id="GO:0000506">
    <property type="term" value="C:glycosylphosphatidylinositol-N-acetylglucosaminyltransferase (GPI-GnT) complex"/>
    <property type="evidence" value="ECO:0007669"/>
    <property type="project" value="InterPro"/>
</dbReference>
<sequence length="466" mass="52556">MTSDFFYPQPGGVESHIYQLATKLRDRGHKVIIITHSYQTRHGVRYLTNGLKVYYVPFFVIYRETTFPTVFSFFPIFRNIIIRENIEIVHGHASMSNLCHEAILHARTMGLRTCFTDHSLFGFSDAGTILANKLLKFTLSDVDHVICVSHTCSKENTVLRAALDPSMVSVIPNAVVAENFRPDPNAASKTHITIVIISRLFYNKGTDLLVAAIPRICELHPSVHFIIAGSGPKAIDLEQMLEKHMLQDRVSMLGPVRHEEVRDVMVRGHIYLHPSLTEAFGTVLVEAASCGLYVVCTRVGGIPEVLPSHMTVFARPEEDDLVNATSRAIKEIRMGRVRTDKFHEQVKSMYSWTDVAERTERVYEGICRGERVGLMERLKRYYGCGVWAGKLFVLCVVVDYLIWVSSYSLEVTLTLLGDGPGRLLGLEKEVPEGTGHGEEKRLLRKRMYVIDGTYITTNTRIPCLLA</sequence>
<evidence type="ECO:0000256" key="7">
    <source>
        <dbReference type="ARBA" id="ARBA00032160"/>
    </source>
</evidence>
<evidence type="ECO:0000256" key="8">
    <source>
        <dbReference type="ARBA" id="ARBA00068617"/>
    </source>
</evidence>
<dbReference type="CDD" id="cd03796">
    <property type="entry name" value="GT4_PIG-A-like"/>
    <property type="match status" value="1"/>
</dbReference>
<dbReference type="EMBL" id="LN891196">
    <property type="protein sequence ID" value="CUS07571.1"/>
    <property type="molecule type" value="Genomic_DNA"/>
</dbReference>